<protein>
    <submittedName>
        <fullName evidence="2">Uncharacterized protein</fullName>
    </submittedName>
</protein>
<gene>
    <name evidence="2" type="ORF">HNP48_006320</name>
</gene>
<dbReference type="RefSeq" id="WP_184864794.1">
    <property type="nucleotide sequence ID" value="NZ_JACHLK010000021.1"/>
</dbReference>
<evidence type="ECO:0000256" key="1">
    <source>
        <dbReference type="SAM" id="Phobius"/>
    </source>
</evidence>
<reference evidence="2 3" key="1">
    <citation type="submission" date="2020-08" db="EMBL/GenBank/DDBJ databases">
        <title>Functional genomics of gut bacteria from endangered species of beetles.</title>
        <authorList>
            <person name="Carlos-Shanley C."/>
        </authorList>
    </citation>
    <scope>NUCLEOTIDE SEQUENCE [LARGE SCALE GENOMIC DNA]</scope>
    <source>
        <strain evidence="2 3">S00198</strain>
    </source>
</reference>
<evidence type="ECO:0000313" key="2">
    <source>
        <dbReference type="EMBL" id="MBB6563596.1"/>
    </source>
</evidence>
<keyword evidence="1" id="KW-0472">Membrane</keyword>
<feature type="transmembrane region" description="Helical" evidence="1">
    <location>
        <begin position="70"/>
        <end position="90"/>
    </location>
</feature>
<feature type="transmembrane region" description="Helical" evidence="1">
    <location>
        <begin position="21"/>
        <end position="50"/>
    </location>
</feature>
<accession>A0A7X0UCM3</accession>
<feature type="transmembrane region" description="Helical" evidence="1">
    <location>
        <begin position="136"/>
        <end position="156"/>
    </location>
</feature>
<organism evidence="2 3">
    <name type="scientific">Acidovorax soli</name>
    <dbReference type="NCBI Taxonomy" id="592050"/>
    <lineage>
        <taxon>Bacteria</taxon>
        <taxon>Pseudomonadati</taxon>
        <taxon>Pseudomonadota</taxon>
        <taxon>Betaproteobacteria</taxon>
        <taxon>Burkholderiales</taxon>
        <taxon>Comamonadaceae</taxon>
        <taxon>Acidovorax</taxon>
    </lineage>
</organism>
<keyword evidence="3" id="KW-1185">Reference proteome</keyword>
<dbReference type="AlphaFoldDB" id="A0A7X0UCM3"/>
<dbReference type="Proteomes" id="UP000575083">
    <property type="component" value="Unassembled WGS sequence"/>
</dbReference>
<keyword evidence="1" id="KW-0812">Transmembrane</keyword>
<proteinExistence type="predicted"/>
<feature type="transmembrane region" description="Helical" evidence="1">
    <location>
        <begin position="102"/>
        <end position="124"/>
    </location>
</feature>
<sequence>MGHKSFVRHVADEGLPGWPLVAVHLACLSVFAIAGSIDPGLGIWICKLVFPARLLEGPAGVDYIAYRMSLYAVASALSLVLILAVLLFGVREYQGHATNRLPRWRAMLLGGGIGGLCWLGYPMLALSNLPAMTNDLGYFILTAVVSSSLPLLMSAFSWRYGRPRKMETIRQVRL</sequence>
<name>A0A7X0UCM3_9BURK</name>
<dbReference type="EMBL" id="JACHLK010000021">
    <property type="protein sequence ID" value="MBB6563596.1"/>
    <property type="molecule type" value="Genomic_DNA"/>
</dbReference>
<evidence type="ECO:0000313" key="3">
    <source>
        <dbReference type="Proteomes" id="UP000575083"/>
    </source>
</evidence>
<comment type="caution">
    <text evidence="2">The sequence shown here is derived from an EMBL/GenBank/DDBJ whole genome shotgun (WGS) entry which is preliminary data.</text>
</comment>
<keyword evidence="1" id="KW-1133">Transmembrane helix</keyword>